<name>A0A1W2AYZ2_9SPHI</name>
<feature type="domain" description="YhcG N-terminal" evidence="1">
    <location>
        <begin position="10"/>
        <end position="140"/>
    </location>
</feature>
<reference evidence="3" key="1">
    <citation type="submission" date="2017-04" db="EMBL/GenBank/DDBJ databases">
        <authorList>
            <person name="Varghese N."/>
            <person name="Submissions S."/>
        </authorList>
    </citation>
    <scope>NUCLEOTIDE SEQUENCE [LARGE SCALE GENOMIC DNA]</scope>
    <source>
        <strain evidence="3">DSM 12126</strain>
    </source>
</reference>
<dbReference type="Pfam" id="PF17761">
    <property type="entry name" value="DUF1016_N"/>
    <property type="match status" value="1"/>
</dbReference>
<dbReference type="PANTHER" id="PTHR30547:SF5">
    <property type="entry name" value="NUCLEASE YHCG-RELATED"/>
    <property type="match status" value="1"/>
</dbReference>
<dbReference type="RefSeq" id="WP_084237964.1">
    <property type="nucleotide sequence ID" value="NZ_FWXT01000001.1"/>
</dbReference>
<dbReference type="InterPro" id="IPR053148">
    <property type="entry name" value="PD-DEXK-like_domain"/>
</dbReference>
<protein>
    <recommendedName>
        <fullName evidence="1">YhcG N-terminal domain-containing protein</fullName>
    </recommendedName>
</protein>
<accession>A0A1W2AYZ2</accession>
<proteinExistence type="predicted"/>
<dbReference type="STRING" id="151894.SAMN04488524_1772"/>
<dbReference type="Proteomes" id="UP000192756">
    <property type="component" value="Unassembled WGS sequence"/>
</dbReference>
<organism evidence="2 3">
    <name type="scientific">Pedobacter africanus</name>
    <dbReference type="NCBI Taxonomy" id="151894"/>
    <lineage>
        <taxon>Bacteria</taxon>
        <taxon>Pseudomonadati</taxon>
        <taxon>Bacteroidota</taxon>
        <taxon>Sphingobacteriia</taxon>
        <taxon>Sphingobacteriales</taxon>
        <taxon>Sphingobacteriaceae</taxon>
        <taxon>Pedobacter</taxon>
    </lineage>
</organism>
<evidence type="ECO:0000313" key="3">
    <source>
        <dbReference type="Proteomes" id="UP000192756"/>
    </source>
</evidence>
<dbReference type="OrthoDB" id="9801263at2"/>
<evidence type="ECO:0000313" key="2">
    <source>
        <dbReference type="EMBL" id="SMC65929.1"/>
    </source>
</evidence>
<dbReference type="AlphaFoldDB" id="A0A1W2AYZ2"/>
<sequence length="258" mass="30048">MTLNTTILSDIKTTIHSAREKAGHAVEAEQVLMYWRIGQRIFLEEQKSEGHAESLIKMLSEQLQPEFGSGYSISQINLYLQFYRCFPIVHVLPAQLSWDHYKLLLGVEDQSGRDFYIVEAVKNNWSAGQLERKIAGKLFEHMSAITKEEYSIEQIMEQHEKQVPGISEEFIARLSAENPIFKKVFERLNYDNATEEERELYHSDLKAKSDWNAGIRYAEKKGKLEEKLEIAQKMKDKGLSLDEIKELTRFPIEEIEKF</sequence>
<keyword evidence="3" id="KW-1185">Reference proteome</keyword>
<evidence type="ECO:0000259" key="1">
    <source>
        <dbReference type="Pfam" id="PF17761"/>
    </source>
</evidence>
<dbReference type="PANTHER" id="PTHR30547">
    <property type="entry name" value="UNCHARACTERIZED PROTEIN YHCG-RELATED"/>
    <property type="match status" value="1"/>
</dbReference>
<gene>
    <name evidence="2" type="ORF">SAMN04488524_1772</name>
</gene>
<dbReference type="EMBL" id="FWXT01000001">
    <property type="protein sequence ID" value="SMC65929.1"/>
    <property type="molecule type" value="Genomic_DNA"/>
</dbReference>
<dbReference type="InterPro" id="IPR041527">
    <property type="entry name" value="YhcG_N"/>
</dbReference>